<evidence type="ECO:0000313" key="2">
    <source>
        <dbReference type="EMBL" id="KJF77246.1"/>
    </source>
</evidence>
<reference evidence="2 3" key="1">
    <citation type="submission" date="2015-02" db="EMBL/GenBank/DDBJ databases">
        <title>Whole genome shotgun sequencing of cultured foodborne pathogen.</title>
        <authorList>
            <person name="Timme R."/>
            <person name="Allard M.W."/>
            <person name="Strain E."/>
            <person name="Evans P.S."/>
            <person name="Brown E."/>
        </authorList>
    </citation>
    <scope>NUCLEOTIDE SEQUENCE [LARGE SCALE GENOMIC DNA]</scope>
    <source>
        <strain evidence="2 3">GCSL-TSO-24</strain>
    </source>
</reference>
<comment type="caution">
    <text evidence="2">The sequence shown here is derived from an EMBL/GenBank/DDBJ whole genome shotgun (WGS) entry which is preliminary data.</text>
</comment>
<keyword evidence="1" id="KW-0732">Signal</keyword>
<protein>
    <submittedName>
        <fullName evidence="2">Uncharacterized protein</fullName>
    </submittedName>
</protein>
<feature type="chain" id="PRO_5002332348" evidence="1">
    <location>
        <begin position="25"/>
        <end position="140"/>
    </location>
</feature>
<dbReference type="AlphaFoldDB" id="A0A0D8L7Y9"/>
<evidence type="ECO:0000313" key="3">
    <source>
        <dbReference type="Proteomes" id="UP000032582"/>
    </source>
</evidence>
<dbReference type="Proteomes" id="UP000032582">
    <property type="component" value="Unassembled WGS sequence"/>
</dbReference>
<name>A0A0D8L7Y9_MORMO</name>
<proteinExistence type="predicted"/>
<feature type="signal peptide" evidence="1">
    <location>
        <begin position="1"/>
        <end position="24"/>
    </location>
</feature>
<dbReference type="EMBL" id="JZSH01000173">
    <property type="protein sequence ID" value="KJF77246.1"/>
    <property type="molecule type" value="Genomic_DNA"/>
</dbReference>
<sequence length="140" mass="16237">MDKKMHKKLIFLLLLPGSSLCAYSESQWNNNITVYEYNPIELRYDPALPEYAPYPKNQNELTLLINRAKSGNLTSRYTLFSFYYNNCYQQQQLSGNTGISEHCNTAVYHLEALLSSDPETRLLYSTMVLFYPMVTGKKKI</sequence>
<gene>
    <name evidence="2" type="ORF">UA45_13970</name>
</gene>
<accession>A0A0D8L7Y9</accession>
<dbReference type="PATRIC" id="fig|582.24.peg.4422"/>
<evidence type="ECO:0000256" key="1">
    <source>
        <dbReference type="SAM" id="SignalP"/>
    </source>
</evidence>
<organism evidence="2 3">
    <name type="scientific">Morganella morganii</name>
    <name type="common">Proteus morganii</name>
    <dbReference type="NCBI Taxonomy" id="582"/>
    <lineage>
        <taxon>Bacteria</taxon>
        <taxon>Pseudomonadati</taxon>
        <taxon>Pseudomonadota</taxon>
        <taxon>Gammaproteobacteria</taxon>
        <taxon>Enterobacterales</taxon>
        <taxon>Morganellaceae</taxon>
        <taxon>Morganella</taxon>
    </lineage>
</organism>